<gene>
    <name evidence="1" type="ORF">P691DRAFT_674301</name>
</gene>
<name>A0A9P5X752_9AGAR</name>
<comment type="caution">
    <text evidence="1">The sequence shown here is derived from an EMBL/GenBank/DDBJ whole genome shotgun (WGS) entry which is preliminary data.</text>
</comment>
<protein>
    <submittedName>
        <fullName evidence="1">Uncharacterized protein</fullName>
    </submittedName>
</protein>
<organism evidence="1 2">
    <name type="scientific">Macrolepiota fuliginosa MF-IS2</name>
    <dbReference type="NCBI Taxonomy" id="1400762"/>
    <lineage>
        <taxon>Eukaryota</taxon>
        <taxon>Fungi</taxon>
        <taxon>Dikarya</taxon>
        <taxon>Basidiomycota</taxon>
        <taxon>Agaricomycotina</taxon>
        <taxon>Agaricomycetes</taxon>
        <taxon>Agaricomycetidae</taxon>
        <taxon>Agaricales</taxon>
        <taxon>Agaricineae</taxon>
        <taxon>Agaricaceae</taxon>
        <taxon>Macrolepiota</taxon>
    </lineage>
</organism>
<keyword evidence="2" id="KW-1185">Reference proteome</keyword>
<dbReference type="AlphaFoldDB" id="A0A9P5X752"/>
<sequence length="67" mass="7954">VCEYSNPYLMLGMFPTLFPFGIGKFKDSEHPSPVSFQQQAQYYLNINNRAFHYHFSYIFIALNIIQR</sequence>
<accession>A0A9P5X752</accession>
<dbReference type="OrthoDB" id="432234at2759"/>
<evidence type="ECO:0000313" key="1">
    <source>
        <dbReference type="EMBL" id="KAF9446103.1"/>
    </source>
</evidence>
<dbReference type="EMBL" id="MU151263">
    <property type="protein sequence ID" value="KAF9446103.1"/>
    <property type="molecule type" value="Genomic_DNA"/>
</dbReference>
<feature type="non-terminal residue" evidence="1">
    <location>
        <position position="1"/>
    </location>
</feature>
<dbReference type="Proteomes" id="UP000807342">
    <property type="component" value="Unassembled WGS sequence"/>
</dbReference>
<proteinExistence type="predicted"/>
<reference evidence="1" key="1">
    <citation type="submission" date="2020-11" db="EMBL/GenBank/DDBJ databases">
        <authorList>
            <consortium name="DOE Joint Genome Institute"/>
            <person name="Ahrendt S."/>
            <person name="Riley R."/>
            <person name="Andreopoulos W."/>
            <person name="Labutti K."/>
            <person name="Pangilinan J."/>
            <person name="Ruiz-Duenas F.J."/>
            <person name="Barrasa J.M."/>
            <person name="Sanchez-Garcia M."/>
            <person name="Camarero S."/>
            <person name="Miyauchi S."/>
            <person name="Serrano A."/>
            <person name="Linde D."/>
            <person name="Babiker R."/>
            <person name="Drula E."/>
            <person name="Ayuso-Fernandez I."/>
            <person name="Pacheco R."/>
            <person name="Padilla G."/>
            <person name="Ferreira P."/>
            <person name="Barriuso J."/>
            <person name="Kellner H."/>
            <person name="Castanera R."/>
            <person name="Alfaro M."/>
            <person name="Ramirez L."/>
            <person name="Pisabarro A.G."/>
            <person name="Kuo A."/>
            <person name="Tritt A."/>
            <person name="Lipzen A."/>
            <person name="He G."/>
            <person name="Yan M."/>
            <person name="Ng V."/>
            <person name="Cullen D."/>
            <person name="Martin F."/>
            <person name="Rosso M.-N."/>
            <person name="Henrissat B."/>
            <person name="Hibbett D."/>
            <person name="Martinez A.T."/>
            <person name="Grigoriev I.V."/>
        </authorList>
    </citation>
    <scope>NUCLEOTIDE SEQUENCE</scope>
    <source>
        <strain evidence="1">MF-IS2</strain>
    </source>
</reference>
<evidence type="ECO:0000313" key="2">
    <source>
        <dbReference type="Proteomes" id="UP000807342"/>
    </source>
</evidence>